<evidence type="ECO:0000313" key="2">
    <source>
        <dbReference type="EMBL" id="RFA33366.1"/>
    </source>
</evidence>
<dbReference type="EMBL" id="NFZX01000038">
    <property type="protein sequence ID" value="RFA33366.1"/>
    <property type="molecule type" value="Genomic_DNA"/>
</dbReference>
<reference evidence="2 3" key="1">
    <citation type="submission" date="2017-05" db="EMBL/GenBank/DDBJ databases">
        <title>Virgibacillus sp. AK90 isolated from a saltern of Kakinada, India.</title>
        <authorList>
            <person name="Gupta V."/>
            <person name="Sidhu C."/>
            <person name="Korpole S."/>
            <person name="Pinnaka A.K."/>
        </authorList>
    </citation>
    <scope>NUCLEOTIDE SEQUENCE [LARGE SCALE GENOMIC DNA]</scope>
    <source>
        <strain evidence="2 3">AK90</strain>
    </source>
</reference>
<dbReference type="Pfam" id="PF08378">
    <property type="entry name" value="NERD"/>
    <property type="match status" value="1"/>
</dbReference>
<dbReference type="Proteomes" id="UP000256488">
    <property type="component" value="Unassembled WGS sequence"/>
</dbReference>
<name>A0A3E0WN11_9BACI</name>
<dbReference type="AlphaFoldDB" id="A0A3E0WN11"/>
<organism evidence="2 3">
    <name type="scientific">Virgibacillus dokdonensis</name>
    <dbReference type="NCBI Taxonomy" id="302167"/>
    <lineage>
        <taxon>Bacteria</taxon>
        <taxon>Bacillati</taxon>
        <taxon>Bacillota</taxon>
        <taxon>Bacilli</taxon>
        <taxon>Bacillales</taxon>
        <taxon>Bacillaceae</taxon>
        <taxon>Virgibacillus</taxon>
    </lineage>
</organism>
<evidence type="ECO:0000313" key="3">
    <source>
        <dbReference type="Proteomes" id="UP000256488"/>
    </source>
</evidence>
<dbReference type="RefSeq" id="WP_077706078.1">
    <property type="nucleotide sequence ID" value="NZ_LT745763.1"/>
</dbReference>
<accession>A0A3E0WN11</accession>
<feature type="domain" description="NERD" evidence="1">
    <location>
        <begin position="41"/>
        <end position="156"/>
    </location>
</feature>
<evidence type="ECO:0000259" key="1">
    <source>
        <dbReference type="PROSITE" id="PS50965"/>
    </source>
</evidence>
<sequence length="317" mass="37030">MIIRKRTYPIVLKKYEALLKRLPPTFHQISDVEAAYRKQLKGYHGELLVDRQTERLKDRNTILYNVQLQIEGKSFQMDTVIITTYAMYIIEIKNFDGTLTFDTFFNQLIRNNGSKEEGFRSPITQATTQADLLKQWLHRHHLIDIPICSFIAISRPSTVIKVEGDKYKLQDIVMHAELIPQKINKYEQSFKEKGCSPLAHVQIGKIIAEKSTTFNKDIVAIHNINRKSILTGVQCPGCHNLRLQRVHGGWHCEPCRKKWKNAHRQAINDYFLLIEPNITNGACRKFLHVSSRFTAKRILQSMRLIYDEKEQIWKMPN</sequence>
<protein>
    <recommendedName>
        <fullName evidence="1">NERD domain-containing protein</fullName>
    </recommendedName>
</protein>
<proteinExistence type="predicted"/>
<comment type="caution">
    <text evidence="2">The sequence shown here is derived from an EMBL/GenBank/DDBJ whole genome shotgun (WGS) entry which is preliminary data.</text>
</comment>
<dbReference type="PROSITE" id="PS50965">
    <property type="entry name" value="NERD"/>
    <property type="match status" value="1"/>
</dbReference>
<gene>
    <name evidence="2" type="ORF">CAI16_14910</name>
</gene>
<dbReference type="InterPro" id="IPR011528">
    <property type="entry name" value="NERD"/>
</dbReference>